<dbReference type="PaxDb" id="166486-ERS852572_02653"/>
<dbReference type="EMBL" id="CYXZ01000020">
    <property type="protein sequence ID" value="CUN22788.1"/>
    <property type="molecule type" value="Genomic_DNA"/>
</dbReference>
<evidence type="ECO:0000313" key="3">
    <source>
        <dbReference type="Proteomes" id="UP000095350"/>
    </source>
</evidence>
<evidence type="ECO:0008006" key="4">
    <source>
        <dbReference type="Google" id="ProtNLM"/>
    </source>
</evidence>
<reference evidence="2 3" key="1">
    <citation type="submission" date="2015-09" db="EMBL/GenBank/DDBJ databases">
        <authorList>
            <consortium name="Pathogen Informatics"/>
        </authorList>
    </citation>
    <scope>NUCLEOTIDE SEQUENCE [LARGE SCALE GENOMIC DNA]</scope>
    <source>
        <strain evidence="2 3">2789STDY5834960</strain>
    </source>
</reference>
<evidence type="ECO:0000256" key="1">
    <source>
        <dbReference type="SAM" id="Phobius"/>
    </source>
</evidence>
<accession>A0A173VA84</accession>
<organism evidence="2 3">
    <name type="scientific">Roseburia intestinalis</name>
    <dbReference type="NCBI Taxonomy" id="166486"/>
    <lineage>
        <taxon>Bacteria</taxon>
        <taxon>Bacillati</taxon>
        <taxon>Bacillota</taxon>
        <taxon>Clostridia</taxon>
        <taxon>Lachnospirales</taxon>
        <taxon>Lachnospiraceae</taxon>
        <taxon>Roseburia</taxon>
    </lineage>
</organism>
<keyword evidence="1" id="KW-0812">Transmembrane</keyword>
<dbReference type="AlphaFoldDB" id="A0A173VA84"/>
<evidence type="ECO:0000313" key="2">
    <source>
        <dbReference type="EMBL" id="CUN22788.1"/>
    </source>
</evidence>
<keyword evidence="1" id="KW-0472">Membrane</keyword>
<protein>
    <recommendedName>
        <fullName evidence="4">FMN-binding protein</fullName>
    </recommendedName>
</protein>
<keyword evidence="1" id="KW-1133">Transmembrane helix</keyword>
<proteinExistence type="predicted"/>
<feature type="transmembrane region" description="Helical" evidence="1">
    <location>
        <begin position="15"/>
        <end position="37"/>
    </location>
</feature>
<dbReference type="Proteomes" id="UP000095350">
    <property type="component" value="Unassembled WGS sequence"/>
</dbReference>
<name>A0A173VA84_9FIRM</name>
<sequence>MSAKTRIVVLHMKEVIYTAIFVGLGIVLVILLLFMFLPKKQKGDAEPTMQYTAGVYTSSVMMGSQSADVQVIVDENRIQSISLVSLDETVATMYPLMEPALENVSEQVIKQQSTEGITYHTDNQYTSIVLLNAIENALAKAEVAEGEAD</sequence>
<gene>
    <name evidence="2" type="ORF">ERS852572_02653</name>
</gene>